<dbReference type="InterPro" id="IPR036627">
    <property type="entry name" value="CobW-likC_sf"/>
</dbReference>
<dbReference type="InterPro" id="IPR003495">
    <property type="entry name" value="CobW/HypB/UreG_nucleotide-bd"/>
</dbReference>
<gene>
    <name evidence="11" type="ORF">M407DRAFT_126582</name>
</gene>
<dbReference type="Gene3D" id="3.40.50.300">
    <property type="entry name" value="P-loop containing nucleotide triphosphate hydrolases"/>
    <property type="match status" value="1"/>
</dbReference>
<feature type="region of interest" description="Disordered" evidence="8">
    <location>
        <begin position="1"/>
        <end position="24"/>
    </location>
</feature>
<reference evidence="12" key="2">
    <citation type="submission" date="2015-01" db="EMBL/GenBank/DDBJ databases">
        <title>Evolutionary Origins and Diversification of the Mycorrhizal Mutualists.</title>
        <authorList>
            <consortium name="DOE Joint Genome Institute"/>
            <consortium name="Mycorrhizal Genomics Consortium"/>
            <person name="Kohler A."/>
            <person name="Kuo A."/>
            <person name="Nagy L.G."/>
            <person name="Floudas D."/>
            <person name="Copeland A."/>
            <person name="Barry K.W."/>
            <person name="Cichocki N."/>
            <person name="Veneault-Fourrey C."/>
            <person name="LaButti K."/>
            <person name="Lindquist E.A."/>
            <person name="Lipzen A."/>
            <person name="Lundell T."/>
            <person name="Morin E."/>
            <person name="Murat C."/>
            <person name="Riley R."/>
            <person name="Ohm R."/>
            <person name="Sun H."/>
            <person name="Tunlid A."/>
            <person name="Henrissat B."/>
            <person name="Grigoriev I.V."/>
            <person name="Hibbett D.S."/>
            <person name="Martin F."/>
        </authorList>
    </citation>
    <scope>NUCLEOTIDE SEQUENCE [LARGE SCALE GENOMIC DNA]</scope>
    <source>
        <strain evidence="12">MUT 4182</strain>
    </source>
</reference>
<dbReference type="InterPro" id="IPR027417">
    <property type="entry name" value="P-loop_NTPase"/>
</dbReference>
<evidence type="ECO:0000256" key="2">
    <source>
        <dbReference type="ARBA" id="ARBA00022801"/>
    </source>
</evidence>
<evidence type="ECO:0000256" key="1">
    <source>
        <dbReference type="ARBA" id="ARBA00022741"/>
    </source>
</evidence>
<dbReference type="CDD" id="cd03112">
    <property type="entry name" value="CobW-like"/>
    <property type="match status" value="1"/>
</dbReference>
<evidence type="ECO:0000256" key="5">
    <source>
        <dbReference type="ARBA" id="ARBA00023186"/>
    </source>
</evidence>
<dbReference type="PANTHER" id="PTHR13748">
    <property type="entry name" value="COBW-RELATED"/>
    <property type="match status" value="1"/>
</dbReference>
<name>A0A0C3LJ05_9AGAM</name>
<dbReference type="STRING" id="1051891.A0A0C3LJ05"/>
<protein>
    <recommendedName>
        <fullName evidence="13">CobW C-terminal domain-containing protein</fullName>
    </recommendedName>
</protein>
<dbReference type="PANTHER" id="PTHR13748:SF31">
    <property type="entry name" value="ZINC-REGULATED GTPASE METALLOPROTEIN ACTIVATOR 1A-RELATED"/>
    <property type="match status" value="1"/>
</dbReference>
<evidence type="ECO:0000313" key="12">
    <source>
        <dbReference type="Proteomes" id="UP000054248"/>
    </source>
</evidence>
<feature type="compositionally biased region" description="Low complexity" evidence="8">
    <location>
        <begin position="14"/>
        <end position="24"/>
    </location>
</feature>
<dbReference type="EMBL" id="KN823140">
    <property type="protein sequence ID" value="KIO21357.1"/>
    <property type="molecule type" value="Genomic_DNA"/>
</dbReference>
<accession>A0A0C3LJ05</accession>
<keyword evidence="4" id="KW-0342">GTP-binding</keyword>
<evidence type="ECO:0000256" key="6">
    <source>
        <dbReference type="ARBA" id="ARBA00034320"/>
    </source>
</evidence>
<comment type="similarity">
    <text evidence="6">Belongs to the SIMIBI class G3E GTPase family. ZNG1 subfamily.</text>
</comment>
<dbReference type="GO" id="GO:0016787">
    <property type="term" value="F:hydrolase activity"/>
    <property type="evidence" value="ECO:0007669"/>
    <property type="project" value="UniProtKB-KW"/>
</dbReference>
<keyword evidence="3" id="KW-0862">Zinc</keyword>
<evidence type="ECO:0000256" key="4">
    <source>
        <dbReference type="ARBA" id="ARBA00023134"/>
    </source>
</evidence>
<keyword evidence="12" id="KW-1185">Reference proteome</keyword>
<feature type="domain" description="CobW/HypB/UreG nucleotide-binding" evidence="9">
    <location>
        <begin position="31"/>
        <end position="222"/>
    </location>
</feature>
<proteinExistence type="inferred from homology"/>
<dbReference type="GO" id="GO:0005525">
    <property type="term" value="F:GTP binding"/>
    <property type="evidence" value="ECO:0007669"/>
    <property type="project" value="UniProtKB-KW"/>
</dbReference>
<dbReference type="SUPFAM" id="SSF90002">
    <property type="entry name" value="Hypothetical protein YjiA, C-terminal domain"/>
    <property type="match status" value="1"/>
</dbReference>
<dbReference type="HOGENOM" id="CLU_017452_0_1_1"/>
<keyword evidence="5" id="KW-0143">Chaperone</keyword>
<evidence type="ECO:0000313" key="11">
    <source>
        <dbReference type="EMBL" id="KIO21357.1"/>
    </source>
</evidence>
<dbReference type="Pfam" id="PF07683">
    <property type="entry name" value="CobW_C"/>
    <property type="match status" value="1"/>
</dbReference>
<dbReference type="Gene3D" id="3.30.1220.10">
    <property type="entry name" value="CobW-like, C-terminal domain"/>
    <property type="match status" value="1"/>
</dbReference>
<dbReference type="AlphaFoldDB" id="A0A0C3LJ05"/>
<keyword evidence="2" id="KW-0378">Hydrolase</keyword>
<reference evidence="11 12" key="1">
    <citation type="submission" date="2014-04" db="EMBL/GenBank/DDBJ databases">
        <authorList>
            <consortium name="DOE Joint Genome Institute"/>
            <person name="Kuo A."/>
            <person name="Girlanda M."/>
            <person name="Perotto S."/>
            <person name="Kohler A."/>
            <person name="Nagy L.G."/>
            <person name="Floudas D."/>
            <person name="Copeland A."/>
            <person name="Barry K.W."/>
            <person name="Cichocki N."/>
            <person name="Veneault-Fourrey C."/>
            <person name="LaButti K."/>
            <person name="Lindquist E.A."/>
            <person name="Lipzen A."/>
            <person name="Lundell T."/>
            <person name="Morin E."/>
            <person name="Murat C."/>
            <person name="Sun H."/>
            <person name="Tunlid A."/>
            <person name="Henrissat B."/>
            <person name="Grigoriev I.V."/>
            <person name="Hibbett D.S."/>
            <person name="Martin F."/>
            <person name="Nordberg H.P."/>
            <person name="Cantor M.N."/>
            <person name="Hua S.X."/>
        </authorList>
    </citation>
    <scope>NUCLEOTIDE SEQUENCE [LARGE SCALE GENOMIC DNA]</scope>
    <source>
        <strain evidence="11 12">MUT 4182</strain>
    </source>
</reference>
<feature type="compositionally biased region" description="Acidic residues" evidence="8">
    <location>
        <begin position="1"/>
        <end position="10"/>
    </location>
</feature>
<dbReference type="SUPFAM" id="SSF52540">
    <property type="entry name" value="P-loop containing nucleoside triphosphate hydrolases"/>
    <property type="match status" value="1"/>
</dbReference>
<dbReference type="Pfam" id="PF02492">
    <property type="entry name" value="cobW"/>
    <property type="match status" value="1"/>
</dbReference>
<evidence type="ECO:0000259" key="9">
    <source>
        <dbReference type="Pfam" id="PF02492"/>
    </source>
</evidence>
<evidence type="ECO:0000256" key="8">
    <source>
        <dbReference type="SAM" id="MobiDB-lite"/>
    </source>
</evidence>
<keyword evidence="1" id="KW-0547">Nucleotide-binding</keyword>
<dbReference type="InterPro" id="IPR011629">
    <property type="entry name" value="CobW-like_C"/>
</dbReference>
<sequence length="383" mass="42067">MASDDEDIPELVETTTPTAGAPTASAPARVPLTIITGFLGAGKSTLLQYILTERHGYRIAVIMNEFGDTADIEGRKIDVSDVSNNSEQLSEEFLEVANGCLCCSIKDSGAAAIEKLMQKRGRFDYILLETTGLADPGPIASIFWHNEDLSEDILLDGVVCVVDGVFGLQQIENDKATGEVKESLRQVGCADIIMLNKADIAKPEDISNLESTIRQLNPTVPIERTIKGNIDLAKILDLRAYSAQPNFFDTAFAGQSAHDSSEKHEHVHDGDCSHINDITSMLIPIPVLKENEAQRLDEWIRTVLWEGHLPGTPERTLEVLRCKGVWQVDDGRIFVLQGVKSLYETREEKRSNEDAEVAGKVVLIGRGLEKDVLNSLQKSLQMA</sequence>
<dbReference type="InterPro" id="IPR051316">
    <property type="entry name" value="Zinc-reg_GTPase_activator"/>
</dbReference>
<dbReference type="OrthoDB" id="258627at2759"/>
<evidence type="ECO:0008006" key="13">
    <source>
        <dbReference type="Google" id="ProtNLM"/>
    </source>
</evidence>
<evidence type="ECO:0000256" key="3">
    <source>
        <dbReference type="ARBA" id="ARBA00022833"/>
    </source>
</evidence>
<dbReference type="GO" id="GO:0005737">
    <property type="term" value="C:cytoplasm"/>
    <property type="evidence" value="ECO:0007669"/>
    <property type="project" value="TreeGrafter"/>
</dbReference>
<dbReference type="Proteomes" id="UP000054248">
    <property type="component" value="Unassembled WGS sequence"/>
</dbReference>
<evidence type="ECO:0000256" key="7">
    <source>
        <dbReference type="ARBA" id="ARBA00049117"/>
    </source>
</evidence>
<feature type="domain" description="CobW C-terminal" evidence="10">
    <location>
        <begin position="294"/>
        <end position="375"/>
    </location>
</feature>
<organism evidence="11 12">
    <name type="scientific">Tulasnella calospora MUT 4182</name>
    <dbReference type="NCBI Taxonomy" id="1051891"/>
    <lineage>
        <taxon>Eukaryota</taxon>
        <taxon>Fungi</taxon>
        <taxon>Dikarya</taxon>
        <taxon>Basidiomycota</taxon>
        <taxon>Agaricomycotina</taxon>
        <taxon>Agaricomycetes</taxon>
        <taxon>Cantharellales</taxon>
        <taxon>Tulasnellaceae</taxon>
        <taxon>Tulasnella</taxon>
    </lineage>
</organism>
<comment type="catalytic activity">
    <reaction evidence="7">
        <text>GTP + H2O = GDP + phosphate + H(+)</text>
        <dbReference type="Rhea" id="RHEA:19669"/>
        <dbReference type="ChEBI" id="CHEBI:15377"/>
        <dbReference type="ChEBI" id="CHEBI:15378"/>
        <dbReference type="ChEBI" id="CHEBI:37565"/>
        <dbReference type="ChEBI" id="CHEBI:43474"/>
        <dbReference type="ChEBI" id="CHEBI:58189"/>
    </reaction>
    <physiologicalReaction direction="left-to-right" evidence="7">
        <dbReference type="Rhea" id="RHEA:19670"/>
    </physiologicalReaction>
</comment>
<evidence type="ECO:0000259" key="10">
    <source>
        <dbReference type="Pfam" id="PF07683"/>
    </source>
</evidence>